<evidence type="ECO:0000313" key="5">
    <source>
        <dbReference type="EMBL" id="MBB6011627.1"/>
    </source>
</evidence>
<evidence type="ECO:0000256" key="2">
    <source>
        <dbReference type="ARBA" id="ARBA00022729"/>
    </source>
</evidence>
<keyword evidence="2 3" id="KW-0732">Signal</keyword>
<evidence type="ECO:0000313" key="6">
    <source>
        <dbReference type="Proteomes" id="UP000533306"/>
    </source>
</evidence>
<feature type="domain" description="Imelysin-like" evidence="4">
    <location>
        <begin position="36"/>
        <end position="325"/>
    </location>
</feature>
<accession>A0A7W9VV29</accession>
<organism evidence="5 6">
    <name type="scientific">Aquamicrobium lusatiense</name>
    <dbReference type="NCBI Taxonomy" id="89772"/>
    <lineage>
        <taxon>Bacteria</taxon>
        <taxon>Pseudomonadati</taxon>
        <taxon>Pseudomonadota</taxon>
        <taxon>Alphaproteobacteria</taxon>
        <taxon>Hyphomicrobiales</taxon>
        <taxon>Phyllobacteriaceae</taxon>
        <taxon>Aquamicrobium</taxon>
    </lineage>
</organism>
<dbReference type="Proteomes" id="UP000533306">
    <property type="component" value="Unassembled WGS sequence"/>
</dbReference>
<feature type="chain" id="PRO_5030796002" description="Imelysin-like domain-containing protein" evidence="3">
    <location>
        <begin position="21"/>
        <end position="356"/>
    </location>
</feature>
<dbReference type="GO" id="GO:0030313">
    <property type="term" value="C:cell envelope"/>
    <property type="evidence" value="ECO:0007669"/>
    <property type="project" value="UniProtKB-SubCell"/>
</dbReference>
<sequence length="356" mass="37765">MKALAVAFTFSLFLPAAAQAAMPASDVIGQAIDGFIRPAYGDLAERTAALEKSVATLCATPSQASLDAARDGFTQAAQGWAKVELIMFGPIREGNRLERMLFWPDRKSIGLKQVQAALAAGDPDATEAEKIARKSVAMQGFGALEYVLYGTDAEELATADGAYRCAFGAAVAGNIAAISADVRDDWNKPDGFAAIWASPGPDNLTYRNGSEAVTELMGVFINGLEMVRDVRLRGFLGLRPEKDKPKQALYWRSQGTTASLAANLEGLGGLFRASHLADALSPDARWIAESIEIQFANGAEAARSVSGPIEEALDDPARREKLDYLSTVTSSLSNLFGVRLSGEFGLTAGFSSLDGD</sequence>
<evidence type="ECO:0000259" key="4">
    <source>
        <dbReference type="Pfam" id="PF09375"/>
    </source>
</evidence>
<dbReference type="AlphaFoldDB" id="A0A7W9VV29"/>
<name>A0A7W9VV29_9HYPH</name>
<dbReference type="CDD" id="cd14659">
    <property type="entry name" value="Imelysin-like_IPPA"/>
    <property type="match status" value="1"/>
</dbReference>
<proteinExistence type="predicted"/>
<dbReference type="InterPro" id="IPR018976">
    <property type="entry name" value="Imelysin-like"/>
</dbReference>
<dbReference type="Pfam" id="PF09375">
    <property type="entry name" value="Peptidase_M75"/>
    <property type="match status" value="1"/>
</dbReference>
<reference evidence="5 6" key="1">
    <citation type="submission" date="2020-08" db="EMBL/GenBank/DDBJ databases">
        <title>Genomic Encyclopedia of Type Strains, Phase IV (KMG-IV): sequencing the most valuable type-strain genomes for metagenomic binning, comparative biology and taxonomic classification.</title>
        <authorList>
            <person name="Goeker M."/>
        </authorList>
    </citation>
    <scope>NUCLEOTIDE SEQUENCE [LARGE SCALE GENOMIC DNA]</scope>
    <source>
        <strain evidence="5 6">DSM 11099</strain>
    </source>
</reference>
<evidence type="ECO:0000256" key="3">
    <source>
        <dbReference type="SAM" id="SignalP"/>
    </source>
</evidence>
<comment type="caution">
    <text evidence="5">The sequence shown here is derived from an EMBL/GenBank/DDBJ whole genome shotgun (WGS) entry which is preliminary data.</text>
</comment>
<keyword evidence="6" id="KW-1185">Reference proteome</keyword>
<dbReference type="Gene3D" id="1.20.1420.20">
    <property type="entry name" value="M75 peptidase, HXXE motif"/>
    <property type="match status" value="1"/>
</dbReference>
<dbReference type="InterPro" id="IPR038352">
    <property type="entry name" value="Imelysin_sf"/>
</dbReference>
<feature type="signal peptide" evidence="3">
    <location>
        <begin position="1"/>
        <end position="20"/>
    </location>
</feature>
<gene>
    <name evidence="5" type="ORF">HNR59_000972</name>
</gene>
<comment type="subcellular location">
    <subcellularLocation>
        <location evidence="1">Cell envelope</location>
    </subcellularLocation>
</comment>
<protein>
    <recommendedName>
        <fullName evidence="4">Imelysin-like domain-containing protein</fullName>
    </recommendedName>
</protein>
<dbReference type="RefSeq" id="WP_183826758.1">
    <property type="nucleotide sequence ID" value="NZ_JACHEU010000001.1"/>
</dbReference>
<evidence type="ECO:0000256" key="1">
    <source>
        <dbReference type="ARBA" id="ARBA00004196"/>
    </source>
</evidence>
<dbReference type="InterPro" id="IPR034984">
    <property type="entry name" value="Imelysin-like_IPPA"/>
</dbReference>
<dbReference type="EMBL" id="JACHEU010000001">
    <property type="protein sequence ID" value="MBB6011627.1"/>
    <property type="molecule type" value="Genomic_DNA"/>
</dbReference>